<feature type="transmembrane region" description="Helical" evidence="10">
    <location>
        <begin position="385"/>
        <end position="407"/>
    </location>
</feature>
<evidence type="ECO:0000256" key="8">
    <source>
        <dbReference type="ARBA" id="ARBA00023214"/>
    </source>
</evidence>
<dbReference type="GO" id="GO:0005254">
    <property type="term" value="F:chloride channel activity"/>
    <property type="evidence" value="ECO:0007669"/>
    <property type="project" value="UniProtKB-KW"/>
</dbReference>
<dbReference type="PRINTS" id="PR00762">
    <property type="entry name" value="CLCHANNEL"/>
</dbReference>
<name>K9XRI3_STAC7</name>
<gene>
    <name evidence="11" type="ordered locus">Sta7437_1662</name>
</gene>
<dbReference type="Gene3D" id="1.10.3080.10">
    <property type="entry name" value="Clc chloride channel"/>
    <property type="match status" value="1"/>
</dbReference>
<dbReference type="PANTHER" id="PTHR43427:SF6">
    <property type="entry name" value="CHLORIDE CHANNEL PROTEIN CLC-E"/>
    <property type="match status" value="1"/>
</dbReference>
<feature type="transmembrane region" description="Helical" evidence="10">
    <location>
        <begin position="268"/>
        <end position="292"/>
    </location>
</feature>
<dbReference type="AlphaFoldDB" id="K9XRI3"/>
<accession>K9XRI3</accession>
<feature type="transmembrane region" description="Helical" evidence="10">
    <location>
        <begin position="231"/>
        <end position="248"/>
    </location>
</feature>
<keyword evidence="6 10" id="KW-0472">Membrane</keyword>
<keyword evidence="4 10" id="KW-1133">Transmembrane helix</keyword>
<feature type="transmembrane region" description="Helical" evidence="10">
    <location>
        <begin position="348"/>
        <end position="378"/>
    </location>
</feature>
<dbReference type="InterPro" id="IPR050368">
    <property type="entry name" value="ClC-type_chloride_channel"/>
</dbReference>
<comment type="subcellular location">
    <subcellularLocation>
        <location evidence="1">Membrane</location>
        <topology evidence="1">Multi-pass membrane protein</topology>
    </subcellularLocation>
</comment>
<sequence length="470" mass="48031">MANDKLLSLLTSVGGWTIGGLLGGLVGSLAAVLLTESIKRSLDAVSRLDTVWLLLLPLLGVTLAVLVLHGLGKGKAVQVLVSPKAALPLRRLPPPTWYSFPHDVMRRLPPPTWYSFPHDVARADLSADVVATAGAEERFPWNLAPLRALAILSTVGLGATMGTESPAAHIGVATGVWLGSTNPALRRLVRPMAVGGGAAGVAALMGIPLVGSFFMFELSQRRKVPIAPKRVAAMLAGGLVGWGVNVAFRLDLIRLVVPKVSPADFWDGVAAALFIGALAGAITALTGEAIYWARGLPTKPVIRLLIGGMVMLSLAMVIGLIATPTAAFGPGGAAIIWAETVQTSPYQLLAVALLRAASTTAAVVAGGCGGVFVPFLAIGDLSGRVFATAFGIPADLAGAAGAAAGITGGYRLPFTAVAMVLGIGGPSTAKLTCLATVVVAALSGLVTTRAVNTLSSSLFTTLRRKRSSAD</sequence>
<feature type="transmembrane region" description="Helical" evidence="10">
    <location>
        <begin position="50"/>
        <end position="71"/>
    </location>
</feature>
<feature type="transmembrane region" description="Helical" evidence="10">
    <location>
        <begin position="427"/>
        <end position="446"/>
    </location>
</feature>
<dbReference type="eggNOG" id="COG0038">
    <property type="taxonomic scope" value="Bacteria"/>
</dbReference>
<dbReference type="InterPro" id="IPR014743">
    <property type="entry name" value="Cl-channel_core"/>
</dbReference>
<evidence type="ECO:0000256" key="7">
    <source>
        <dbReference type="ARBA" id="ARBA00023173"/>
    </source>
</evidence>
<organism evidence="11 12">
    <name type="scientific">Stanieria cyanosphaera (strain ATCC 29371 / PCC 7437)</name>
    <dbReference type="NCBI Taxonomy" id="111780"/>
    <lineage>
        <taxon>Bacteria</taxon>
        <taxon>Bacillati</taxon>
        <taxon>Cyanobacteriota</taxon>
        <taxon>Cyanophyceae</taxon>
        <taxon>Pleurocapsales</taxon>
        <taxon>Dermocarpellaceae</taxon>
        <taxon>Stanieria</taxon>
    </lineage>
</organism>
<keyword evidence="5" id="KW-0406">Ion transport</keyword>
<evidence type="ECO:0000256" key="9">
    <source>
        <dbReference type="ARBA" id="ARBA00023303"/>
    </source>
</evidence>
<proteinExistence type="predicted"/>
<dbReference type="PATRIC" id="fig|111780.3.peg.1733"/>
<dbReference type="PANTHER" id="PTHR43427">
    <property type="entry name" value="CHLORIDE CHANNEL PROTEIN CLC-E"/>
    <property type="match status" value="1"/>
</dbReference>
<keyword evidence="2" id="KW-0813">Transport</keyword>
<dbReference type="InterPro" id="IPR001807">
    <property type="entry name" value="ClC"/>
</dbReference>
<dbReference type="EMBL" id="CP003653">
    <property type="protein sequence ID" value="AFZ35225.1"/>
    <property type="molecule type" value="Genomic_DNA"/>
</dbReference>
<keyword evidence="9" id="KW-0407">Ion channel</keyword>
<evidence type="ECO:0000256" key="10">
    <source>
        <dbReference type="SAM" id="Phobius"/>
    </source>
</evidence>
<reference evidence="12" key="1">
    <citation type="journal article" date="2013" name="Proc. Natl. Acad. Sci. U.S.A.">
        <title>Improving the coverage of the cyanobacterial phylum using diversity-driven genome sequencing.</title>
        <authorList>
            <person name="Shih P.M."/>
            <person name="Wu D."/>
            <person name="Latifi A."/>
            <person name="Axen S.D."/>
            <person name="Fewer D.P."/>
            <person name="Talla E."/>
            <person name="Calteau A."/>
            <person name="Cai F."/>
            <person name="Tandeau de Marsac N."/>
            <person name="Rippka R."/>
            <person name="Herdman M."/>
            <person name="Sivonen K."/>
            <person name="Coursin T."/>
            <person name="Laurent T."/>
            <person name="Goodwin L."/>
            <person name="Nolan M."/>
            <person name="Davenport K.W."/>
            <person name="Han C.S."/>
            <person name="Rubin E.M."/>
            <person name="Eisen J.A."/>
            <person name="Woyke T."/>
            <person name="Gugger M."/>
            <person name="Kerfeld C.A."/>
        </authorList>
    </citation>
    <scope>NUCLEOTIDE SEQUENCE [LARGE SCALE GENOMIC DNA]</scope>
    <source>
        <strain evidence="12">ATCC 29371 / PCC 7437</strain>
    </source>
</reference>
<feature type="transmembrane region" description="Helical" evidence="10">
    <location>
        <begin position="304"/>
        <end position="328"/>
    </location>
</feature>
<keyword evidence="7" id="KW-0869">Chloride channel</keyword>
<feature type="transmembrane region" description="Helical" evidence="10">
    <location>
        <begin position="16"/>
        <end position="38"/>
    </location>
</feature>
<dbReference type="Proteomes" id="UP000010473">
    <property type="component" value="Chromosome"/>
</dbReference>
<evidence type="ECO:0000313" key="12">
    <source>
        <dbReference type="Proteomes" id="UP000010473"/>
    </source>
</evidence>
<evidence type="ECO:0000256" key="3">
    <source>
        <dbReference type="ARBA" id="ARBA00022692"/>
    </source>
</evidence>
<keyword evidence="3 10" id="KW-0812">Transmembrane</keyword>
<dbReference type="SUPFAM" id="SSF81340">
    <property type="entry name" value="Clc chloride channel"/>
    <property type="match status" value="1"/>
</dbReference>
<dbReference type="KEGG" id="scs:Sta7437_1662"/>
<evidence type="ECO:0000256" key="1">
    <source>
        <dbReference type="ARBA" id="ARBA00004141"/>
    </source>
</evidence>
<dbReference type="HOGENOM" id="CLU_612253_0_0_3"/>
<feature type="transmembrane region" description="Helical" evidence="10">
    <location>
        <begin position="192"/>
        <end position="219"/>
    </location>
</feature>
<dbReference type="RefSeq" id="WP_015192896.1">
    <property type="nucleotide sequence ID" value="NC_019748.1"/>
</dbReference>
<protein>
    <submittedName>
        <fullName evidence="11">Cl-channel voltage-gated family protein</fullName>
    </submittedName>
</protein>
<evidence type="ECO:0000256" key="2">
    <source>
        <dbReference type="ARBA" id="ARBA00022448"/>
    </source>
</evidence>
<evidence type="ECO:0000256" key="6">
    <source>
        <dbReference type="ARBA" id="ARBA00023136"/>
    </source>
</evidence>
<evidence type="ECO:0000256" key="4">
    <source>
        <dbReference type="ARBA" id="ARBA00022989"/>
    </source>
</evidence>
<evidence type="ECO:0000256" key="5">
    <source>
        <dbReference type="ARBA" id="ARBA00023065"/>
    </source>
</evidence>
<dbReference type="GO" id="GO:0034707">
    <property type="term" value="C:chloride channel complex"/>
    <property type="evidence" value="ECO:0007669"/>
    <property type="project" value="UniProtKB-KW"/>
</dbReference>
<keyword evidence="8" id="KW-0868">Chloride</keyword>
<dbReference type="Pfam" id="PF00654">
    <property type="entry name" value="Voltage_CLC"/>
    <property type="match status" value="1"/>
</dbReference>
<dbReference type="STRING" id="111780.Sta7437_1662"/>
<keyword evidence="12" id="KW-1185">Reference proteome</keyword>
<evidence type="ECO:0000313" key="11">
    <source>
        <dbReference type="EMBL" id="AFZ35225.1"/>
    </source>
</evidence>
<dbReference type="OrthoDB" id="428437at2"/>